<dbReference type="Gene3D" id="3.10.490.10">
    <property type="entry name" value="Gamma-glutamyl cyclotransferase-like"/>
    <property type="match status" value="1"/>
</dbReference>
<dbReference type="Proteomes" id="UP000287168">
    <property type="component" value="Unassembled WGS sequence"/>
</dbReference>
<dbReference type="InterPro" id="IPR013024">
    <property type="entry name" value="GGCT-like"/>
</dbReference>
<gene>
    <name evidence="3" type="ORF">EP867_16135</name>
</gene>
<dbReference type="GO" id="GO:0005737">
    <property type="term" value="C:cytoplasm"/>
    <property type="evidence" value="ECO:0007669"/>
    <property type="project" value="TreeGrafter"/>
</dbReference>
<dbReference type="PANTHER" id="PTHR12192:SF2">
    <property type="entry name" value="GLUTATHIONE-SPECIFIC GAMMA-GLUTAMYLCYCLOTRANSFERASE 2"/>
    <property type="match status" value="1"/>
</dbReference>
<keyword evidence="4" id="KW-1185">Reference proteome</keyword>
<dbReference type="AlphaFoldDB" id="A0A3S3UY67"/>
<keyword evidence="2" id="KW-0456">Lyase</keyword>
<dbReference type="PANTHER" id="PTHR12192">
    <property type="entry name" value="CATION TRANSPORT PROTEIN CHAC-RELATED"/>
    <property type="match status" value="1"/>
</dbReference>
<keyword evidence="3" id="KW-0808">Transferase</keyword>
<dbReference type="GO" id="GO:0061928">
    <property type="term" value="F:glutathione specific gamma-glutamylcyclotransferase activity"/>
    <property type="evidence" value="ECO:0007669"/>
    <property type="project" value="UniProtKB-EC"/>
</dbReference>
<name>A0A3S3UY67_9RHOB</name>
<comment type="caution">
    <text evidence="3">The sequence shown here is derived from an EMBL/GenBank/DDBJ whole genome shotgun (WGS) entry which is preliminary data.</text>
</comment>
<proteinExistence type="predicted"/>
<evidence type="ECO:0000256" key="2">
    <source>
        <dbReference type="ARBA" id="ARBA00023239"/>
    </source>
</evidence>
<protein>
    <recommendedName>
        <fullName evidence="1">glutathione-specific gamma-glutamylcyclotransferase</fullName>
        <ecNumber evidence="1">4.3.2.7</ecNumber>
    </recommendedName>
</protein>
<sequence length="194" mass="21655">MHTELVLPDFTDAPYPQPLWVFGYGSLIWQPDFPVAEMRLARADGWSRSFCMWSIHHRGTVEHPGLVLAMDRAEGRFCDGVALRAAPGSEAETLAMLRERELVSSAYLETWLDLELRDAPGTRITALAYVMDRSHVQYTGELSFDEQAAIIARAVGGRGPNRDYLYATSTKLAELGIEDADLTRLAGQVRNLDN</sequence>
<dbReference type="CDD" id="cd06661">
    <property type="entry name" value="GGCT_like"/>
    <property type="match status" value="1"/>
</dbReference>
<evidence type="ECO:0000256" key="1">
    <source>
        <dbReference type="ARBA" id="ARBA00012344"/>
    </source>
</evidence>
<dbReference type="InterPro" id="IPR006840">
    <property type="entry name" value="ChaC"/>
</dbReference>
<accession>A0A3S3UY67</accession>
<organism evidence="3 4">
    <name type="scientific">Falsigemmobacter intermedius</name>
    <dbReference type="NCBI Taxonomy" id="1553448"/>
    <lineage>
        <taxon>Bacteria</taxon>
        <taxon>Pseudomonadati</taxon>
        <taxon>Pseudomonadota</taxon>
        <taxon>Alphaproteobacteria</taxon>
        <taxon>Rhodobacterales</taxon>
        <taxon>Paracoccaceae</taxon>
        <taxon>Falsigemmobacter</taxon>
    </lineage>
</organism>
<dbReference type="RefSeq" id="WP_128490503.1">
    <property type="nucleotide sequence ID" value="NZ_JBHLXB010000032.1"/>
</dbReference>
<reference evidence="3 4" key="1">
    <citation type="journal article" date="2015" name="Int. J. Syst. Evol. Microbiol.">
        <title>Gemmobacter intermedius sp. nov., isolated from a white stork (Ciconia ciconia).</title>
        <authorList>
            <person name="Kampfer P."/>
            <person name="Jerzak L."/>
            <person name="Wilharm G."/>
            <person name="Golke J."/>
            <person name="Busse H.J."/>
            <person name="Glaeser S.P."/>
        </authorList>
    </citation>
    <scope>NUCLEOTIDE SEQUENCE [LARGE SCALE GENOMIC DNA]</scope>
    <source>
        <strain evidence="3 4">119/4</strain>
    </source>
</reference>
<dbReference type="GO" id="GO:0016740">
    <property type="term" value="F:transferase activity"/>
    <property type="evidence" value="ECO:0007669"/>
    <property type="project" value="UniProtKB-KW"/>
</dbReference>
<dbReference type="EMBL" id="SBLC01000035">
    <property type="protein sequence ID" value="RWY38487.1"/>
    <property type="molecule type" value="Genomic_DNA"/>
</dbReference>
<dbReference type="GO" id="GO:0006751">
    <property type="term" value="P:glutathione catabolic process"/>
    <property type="evidence" value="ECO:0007669"/>
    <property type="project" value="InterPro"/>
</dbReference>
<dbReference type="OrthoDB" id="9795692at2"/>
<dbReference type="InterPro" id="IPR036568">
    <property type="entry name" value="GGCT-like_sf"/>
</dbReference>
<dbReference type="Pfam" id="PF04752">
    <property type="entry name" value="ChaC"/>
    <property type="match status" value="1"/>
</dbReference>
<evidence type="ECO:0000313" key="4">
    <source>
        <dbReference type="Proteomes" id="UP000287168"/>
    </source>
</evidence>
<evidence type="ECO:0000313" key="3">
    <source>
        <dbReference type="EMBL" id="RWY38487.1"/>
    </source>
</evidence>
<dbReference type="SUPFAM" id="SSF110857">
    <property type="entry name" value="Gamma-glutamyl cyclotransferase-like"/>
    <property type="match status" value="1"/>
</dbReference>
<dbReference type="EC" id="4.3.2.7" evidence="1"/>